<evidence type="ECO:0000256" key="1">
    <source>
        <dbReference type="SAM" id="MobiDB-lite"/>
    </source>
</evidence>
<feature type="region of interest" description="Disordered" evidence="1">
    <location>
        <begin position="1"/>
        <end position="22"/>
    </location>
</feature>
<feature type="non-terminal residue" evidence="2">
    <location>
        <position position="1"/>
    </location>
</feature>
<evidence type="ECO:0000313" key="3">
    <source>
        <dbReference type="Proteomes" id="UP001189429"/>
    </source>
</evidence>
<feature type="compositionally biased region" description="Basic and acidic residues" evidence="1">
    <location>
        <begin position="2234"/>
        <end position="2249"/>
    </location>
</feature>
<accession>A0ABN9U307</accession>
<proteinExistence type="predicted"/>
<name>A0ABN9U307_9DINO</name>
<feature type="compositionally biased region" description="Polar residues" evidence="1">
    <location>
        <begin position="2265"/>
        <end position="2274"/>
    </location>
</feature>
<feature type="region of interest" description="Disordered" evidence="1">
    <location>
        <begin position="1680"/>
        <end position="1699"/>
    </location>
</feature>
<feature type="region of interest" description="Disordered" evidence="1">
    <location>
        <begin position="2226"/>
        <end position="2274"/>
    </location>
</feature>
<feature type="region of interest" description="Disordered" evidence="1">
    <location>
        <begin position="1919"/>
        <end position="1945"/>
    </location>
</feature>
<keyword evidence="3" id="KW-1185">Reference proteome</keyword>
<feature type="compositionally biased region" description="Low complexity" evidence="1">
    <location>
        <begin position="575"/>
        <end position="596"/>
    </location>
</feature>
<organism evidence="2 3">
    <name type="scientific">Prorocentrum cordatum</name>
    <dbReference type="NCBI Taxonomy" id="2364126"/>
    <lineage>
        <taxon>Eukaryota</taxon>
        <taxon>Sar</taxon>
        <taxon>Alveolata</taxon>
        <taxon>Dinophyceae</taxon>
        <taxon>Prorocentrales</taxon>
        <taxon>Prorocentraceae</taxon>
        <taxon>Prorocentrum</taxon>
    </lineage>
</organism>
<gene>
    <name evidence="2" type="ORF">PCOR1329_LOCUS44629</name>
</gene>
<evidence type="ECO:0000313" key="2">
    <source>
        <dbReference type="EMBL" id="CAK0853015.1"/>
    </source>
</evidence>
<feature type="region of interest" description="Disordered" evidence="1">
    <location>
        <begin position="573"/>
        <end position="596"/>
    </location>
</feature>
<protein>
    <submittedName>
        <fullName evidence="2">Uncharacterized protein</fullName>
    </submittedName>
</protein>
<feature type="compositionally biased region" description="Pro residues" evidence="1">
    <location>
        <begin position="1685"/>
        <end position="1699"/>
    </location>
</feature>
<feature type="region of interest" description="Disordered" evidence="1">
    <location>
        <begin position="2026"/>
        <end position="2048"/>
    </location>
</feature>
<reference evidence="2" key="1">
    <citation type="submission" date="2023-10" db="EMBL/GenBank/DDBJ databases">
        <authorList>
            <person name="Chen Y."/>
            <person name="Shah S."/>
            <person name="Dougan E. K."/>
            <person name="Thang M."/>
            <person name="Chan C."/>
        </authorList>
    </citation>
    <scope>NUCLEOTIDE SEQUENCE [LARGE SCALE GENOMIC DNA]</scope>
</reference>
<feature type="non-terminal residue" evidence="2">
    <location>
        <position position="2274"/>
    </location>
</feature>
<dbReference type="EMBL" id="CAUYUJ010015365">
    <property type="protein sequence ID" value="CAK0853015.1"/>
    <property type="molecule type" value="Genomic_DNA"/>
</dbReference>
<sequence>VKMTSPAQRLRGQGCLLPPGSRAEQPGVVVEMGQDGAAGNDPMGLAVYFSLRKAYGLASMAMPVGRYGMNDMGDDFDANSGAKTAEGTAGLTCCRKALRSTRALEAVASNVAVSLHASMTLVDVVDYWNEPLHLWMETQGGDMNTDDDRVAKHRETRGGDLNERVVKWYKVPGLCHILGLGHGRAAEEVSEAAEKFKCWLRLPKIPGPDNISFNPNVAGLLTTFLFKPDCAVQWGGAMFSDDIWRASWVKVASGHAPRIRGPHCDGGIGYAYLVIRDHECTFRMPGPRVTADQRAKLAGQWAQKATDKLWRNLPTVTLEDAFAYLADPRYGPHERRDGDWQVRRRIGRLPNIDAADIANEKGKFLLAGEMLYYADKQMSPCRGKTHAELMDHLRTYPSLWNLGEHYVDDGTRRPEWVHDACPCISGSGVAKTRVIYAARQWWIALRMQRGCGRRTTPRDPQWTAKLRINPKPERGFPDVTKPSSYTMGIIFQGRLCPEWRGEGAADAVARRGISIGFVFGPRGNAAIAQTVATPTVEGLAPDYAGQGILVAQGAASASDMAADAVDGTASGGRVAGAASGPAASGRPVAGPASSSWATADGVAADGAGGRCRVGSVYFVGGAAGDSGASPARARPAIADAGDWNEHVVKWYKVPGLCHILGLGHDCAAKEVSEATEKFKCQLRWLRTKDYTPSDPQWRNALGINPKPILHGNHFSPSMLRGPADPGQVIPVRDLRSGLWKGAELFAQCLAFSQAVPPCPDCRLVCPALSCPAPNLSCPRSVAPNLTCQAPLVQLACPEGHQAPSINLSCPVAYPLPAEGGFLGYDLPSLTVGVLVGSVGSAGDWVLMRYDLPGPEVWHERPITGASAAQPSLVSTVTNDGDHYAEDLSEQNDDIAEVRWIGQPGDTPVGVDGRRIYRFQNPPDAATFEQLKRDGALIVGGRVAAPAAAEEPEWQESRGAQVLLFPRRLLARCGSRLRTATDSLVGTCSPTRSPTARRHGASVRVRRRLARRRTLEAECNEVIEGLNMLHSPAQRRSAPNAAQRESHRAIFSEVKAAPRASAVYARREAARELLTSSLSYTGDEAKSPVVQYDRSRVDIPRVGSAVPRVETVIDPVGREYLLHFETRMLRSADEWDQIVETEPPIAPCMDDYLRRHQGAYITSVGDLVAAGNLKDIVTPFFVAKKNGQQRLVWDARVPNRRFRHAPPQSMGTSAACGRIDLGCVADDSGKFKDTLYCAQADIRNYFYMLGLSEEVGLFFSLPPVPEARLSQWGRSAVGSPQVDRGGWVWPFLAVVPMGWNWAFWPGQRCNVFRCLQASSLGPERLLTDSYGDAMEINMGHRLGKQLDVFGDVNTVSLEFLKGELWSEVFAAPFHVSEPIPVFEARASDAGSRHILRSFRAFNKRHLKLGRSFEGSSREERATRRVTASGEFHRAQEGAQSFLEVNAVVPATQDIYLDCMLELKRFVVAHGLSLGTPAEADLALTSFANYAWTEGLDRGVVHRTCAAFLSEHPDFSWRGALRLPSLSRAMQGWERLDPGLTRPPIPWILTCLIAQIMIVNLKVRMAALVVLTMFMAYLRQSEAENVLEEELVPPSASSGSFVLNLHHSDGGEVGKVRLSDESIMLDSVEAEWLGDLLRAVESGLPRRPLFRLTVLQLRIFWSTLKIFDIPNEYALYQLRHGARRQRPGPPQAQGPPRRFGPPPGLCSDIPPPFVELMRGSASLSSAVGRRGLAAEGWDYIDGARADLADTTSASDMAADTADGIASSGHVTSAAGGPATPGRTTAEGVAADGAGGRCHVGPVYFVGGATGDGGAPAAFARPAIADTGKGSESEFSIHVVTAGVVLAADYFMLARGLTTRMAELVNVAVALHTEHWSFAQTCAAYSALIEMGGLRARLVGQNIFDYARYIADACKVCVEVDTSSGDSPRGGHACTDDEKQRGAKPARPKRSECIVNRVPYSEDGLRHWANLEFEPFLPLSLKDTSRLPVMTCVGVDPARFADWKTDQGAALRLLWEDVPRYILPHDNRLGPVEGAGPQQGQPVSKKAPGMVDLDAPDQEEDDADAEVHILPLMARVPLMFRACKGHSVRVMDPMHMCIRCEAAARYSYPAIVIPLDDAAMERSMPGYLETPKNDLQGIRQHCFSTCLPTSLVYPELGSGCVDFVKQNYELHRLPHEDIGTKDIEPLTRLKAAIAAGMEEYWPQAEFRRAPVPIARPTYAGAPADYVGAGAPACEPSAKGDKRPRSAKPEGRPKAARAGGDVAGKGGDNESSGKGSKR</sequence>
<dbReference type="Proteomes" id="UP001189429">
    <property type="component" value="Unassembled WGS sequence"/>
</dbReference>
<comment type="caution">
    <text evidence="2">The sequence shown here is derived from an EMBL/GenBank/DDBJ whole genome shotgun (WGS) entry which is preliminary data.</text>
</comment>